<feature type="region of interest" description="Disordered" evidence="1">
    <location>
        <begin position="50"/>
        <end position="71"/>
    </location>
</feature>
<evidence type="ECO:0000256" key="1">
    <source>
        <dbReference type="SAM" id="MobiDB-lite"/>
    </source>
</evidence>
<dbReference type="AlphaFoldDB" id="A0A419PHZ2"/>
<reference evidence="2 3" key="1">
    <citation type="journal article" date="2018" name="Biotechnol. Adv.">
        <title>Improved genomic resources and new bioinformatic workflow for the carcinogenic parasite Clonorchis sinensis: Biotechnological implications.</title>
        <authorList>
            <person name="Wang D."/>
            <person name="Korhonen P.K."/>
            <person name="Gasser R.B."/>
            <person name="Young N.D."/>
        </authorList>
    </citation>
    <scope>NUCLEOTIDE SEQUENCE [LARGE SCALE GENOMIC DNA]</scope>
    <source>
        <strain evidence="2">Cs-k2</strain>
    </source>
</reference>
<dbReference type="Proteomes" id="UP000286415">
    <property type="component" value="Unassembled WGS sequence"/>
</dbReference>
<name>A0A419PHZ2_CLOSI</name>
<keyword evidence="3" id="KW-1185">Reference proteome</keyword>
<proteinExistence type="predicted"/>
<gene>
    <name evidence="2" type="ORF">CSKR_111574</name>
</gene>
<dbReference type="EMBL" id="NIRI02000010">
    <property type="protein sequence ID" value="KAG5453643.1"/>
    <property type="molecule type" value="Genomic_DNA"/>
</dbReference>
<sequence>MWLKNIIKDIFNWDPGQSPLRKETTHKFAENPSTAHNRFRPARQVAENCSTAHDRFRPSSSGSSGRRSPRVSVNLMEHEAPGAAHSVAWKHHKQEIQLGSRAPPVKLAITYRHSTLIIILLKSIRQPTTGFALLGAHQIPVALLLETLALFRAKLELKLCRVPGRPQLKTDQISGPGSHSSNEQ</sequence>
<organism evidence="2 3">
    <name type="scientific">Clonorchis sinensis</name>
    <name type="common">Chinese liver fluke</name>
    <dbReference type="NCBI Taxonomy" id="79923"/>
    <lineage>
        <taxon>Eukaryota</taxon>
        <taxon>Metazoa</taxon>
        <taxon>Spiralia</taxon>
        <taxon>Lophotrochozoa</taxon>
        <taxon>Platyhelminthes</taxon>
        <taxon>Trematoda</taxon>
        <taxon>Digenea</taxon>
        <taxon>Opisthorchiida</taxon>
        <taxon>Opisthorchiata</taxon>
        <taxon>Opisthorchiidae</taxon>
        <taxon>Clonorchis</taxon>
    </lineage>
</organism>
<reference evidence="2 3" key="2">
    <citation type="journal article" date="2021" name="Genomics">
        <title>High-quality reference genome for Clonorchis sinensis.</title>
        <authorList>
            <person name="Young N.D."/>
            <person name="Stroehlein A.J."/>
            <person name="Kinkar L."/>
            <person name="Wang T."/>
            <person name="Sohn W.M."/>
            <person name="Chang B.C.H."/>
            <person name="Kaur P."/>
            <person name="Weisz D."/>
            <person name="Dudchenko O."/>
            <person name="Aiden E.L."/>
            <person name="Korhonen P.K."/>
            <person name="Gasser R.B."/>
        </authorList>
    </citation>
    <scope>NUCLEOTIDE SEQUENCE [LARGE SCALE GENOMIC DNA]</scope>
    <source>
        <strain evidence="2">Cs-k2</strain>
    </source>
</reference>
<dbReference type="InParanoid" id="A0A419PHZ2"/>
<protein>
    <submittedName>
        <fullName evidence="2">Uncharacterized protein</fullName>
    </submittedName>
</protein>
<evidence type="ECO:0000313" key="3">
    <source>
        <dbReference type="Proteomes" id="UP000286415"/>
    </source>
</evidence>
<feature type="compositionally biased region" description="Low complexity" evidence="1">
    <location>
        <begin position="58"/>
        <end position="71"/>
    </location>
</feature>
<comment type="caution">
    <text evidence="2">The sequence shown here is derived from an EMBL/GenBank/DDBJ whole genome shotgun (WGS) entry which is preliminary data.</text>
</comment>
<accession>A0A419PHZ2</accession>
<evidence type="ECO:0000313" key="2">
    <source>
        <dbReference type="EMBL" id="KAG5453643.1"/>
    </source>
</evidence>